<dbReference type="EnsemblMetazoa" id="AFUN005092-RA">
    <property type="protein sequence ID" value="AFUN005092-PA"/>
    <property type="gene ID" value="AFUN005092"/>
</dbReference>
<name>A0A182RFW0_ANOFN</name>
<reference evidence="1" key="1">
    <citation type="submission" date="2020-05" db="UniProtKB">
        <authorList>
            <consortium name="EnsemblMetazoa"/>
        </authorList>
    </citation>
    <scope>IDENTIFICATION</scope>
    <source>
        <strain evidence="1">FUMOZ</strain>
    </source>
</reference>
<proteinExistence type="predicted"/>
<accession>A0A182RFW0</accession>
<dbReference type="AlphaFoldDB" id="A0A182RFW0"/>
<protein>
    <submittedName>
        <fullName evidence="1">Uncharacterized protein</fullName>
    </submittedName>
</protein>
<sequence>MVAVLVYNYAKHNFPQILKPCPVLGIFNVSGLTVDKNLIPPFVTPGGYFVSQRYHSKRNETYLHYELEFFVTAPSIFNKSQPYEISTLHYCQLETFRNGTQVAGIMVEALSNLHKVYATGGLYIQYFRSRTQLLASTMEYCQVVKNGLSMENAANKFALEYARQHFPQLLADCPIRPGKLFNITNVVVEDSLIPVFVIPGTYYVELRIYNKRNQTMFSGWLDADIK</sequence>
<dbReference type="PANTHER" id="PTHR20898">
    <property type="entry name" value="DAEDALUS ON 3-RELATED-RELATED"/>
    <property type="match status" value="1"/>
</dbReference>
<dbReference type="PANTHER" id="PTHR20898:SF0">
    <property type="entry name" value="DAEDALUS ON 3-RELATED"/>
    <property type="match status" value="1"/>
</dbReference>
<dbReference type="VEuPathDB" id="VectorBase:AFUN005092"/>
<evidence type="ECO:0000313" key="1">
    <source>
        <dbReference type="EnsemblMetazoa" id="AFUN005092-PA"/>
    </source>
</evidence>
<organism evidence="1">
    <name type="scientific">Anopheles funestus</name>
    <name type="common">African malaria mosquito</name>
    <dbReference type="NCBI Taxonomy" id="62324"/>
    <lineage>
        <taxon>Eukaryota</taxon>
        <taxon>Metazoa</taxon>
        <taxon>Ecdysozoa</taxon>
        <taxon>Arthropoda</taxon>
        <taxon>Hexapoda</taxon>
        <taxon>Insecta</taxon>
        <taxon>Pterygota</taxon>
        <taxon>Neoptera</taxon>
        <taxon>Endopterygota</taxon>
        <taxon>Diptera</taxon>
        <taxon>Nematocera</taxon>
        <taxon>Culicoidea</taxon>
        <taxon>Culicidae</taxon>
        <taxon>Anophelinae</taxon>
        <taxon>Anopheles</taxon>
    </lineage>
</organism>